<name>A0ABR2UAE9_9ROSI</name>
<dbReference type="Gene3D" id="3.30.70.330">
    <property type="match status" value="1"/>
</dbReference>
<dbReference type="SUPFAM" id="SSF54928">
    <property type="entry name" value="RNA-binding domain, RBD"/>
    <property type="match status" value="1"/>
</dbReference>
<dbReference type="InterPro" id="IPR012677">
    <property type="entry name" value="Nucleotide-bd_a/b_plait_sf"/>
</dbReference>
<dbReference type="CDD" id="cd00590">
    <property type="entry name" value="RRM_SF"/>
    <property type="match status" value="1"/>
</dbReference>
<dbReference type="PANTHER" id="PTHR48028">
    <property type="entry name" value="GLYCINE-RICH RNA-BINDING PROTEIN RZ1A"/>
    <property type="match status" value="1"/>
</dbReference>
<dbReference type="SMART" id="SM00360">
    <property type="entry name" value="RRM"/>
    <property type="match status" value="1"/>
</dbReference>
<reference evidence="8 9" key="1">
    <citation type="journal article" date="2024" name="G3 (Bethesda)">
        <title>Genome assembly of Hibiscus sabdariffa L. provides insights into metabolisms of medicinal natural products.</title>
        <authorList>
            <person name="Kim T."/>
        </authorList>
    </citation>
    <scope>NUCLEOTIDE SEQUENCE [LARGE SCALE GENOMIC DNA]</scope>
    <source>
        <strain evidence="8">TK-2024</strain>
        <tissue evidence="8">Old leaves</tissue>
    </source>
</reference>
<feature type="domain" description="RRM" evidence="7">
    <location>
        <begin position="20"/>
        <end position="90"/>
    </location>
</feature>
<evidence type="ECO:0000313" key="9">
    <source>
        <dbReference type="Proteomes" id="UP001396334"/>
    </source>
</evidence>
<evidence type="ECO:0000256" key="5">
    <source>
        <dbReference type="ARBA" id="ARBA00023242"/>
    </source>
</evidence>
<comment type="caution">
    <text evidence="8">The sequence shown here is derived from an EMBL/GenBank/DDBJ whole genome shotgun (WGS) entry which is preliminary data.</text>
</comment>
<dbReference type="InterPro" id="IPR051106">
    <property type="entry name" value="RNA-bind/splicing_reg"/>
</dbReference>
<keyword evidence="5" id="KW-0539">Nucleus</keyword>
<keyword evidence="3 6" id="KW-0694">RNA-binding</keyword>
<comment type="subcellular location">
    <subcellularLocation>
        <location evidence="1">Nucleus</location>
    </subcellularLocation>
</comment>
<accession>A0ABR2UAE9</accession>
<evidence type="ECO:0000313" key="8">
    <source>
        <dbReference type="EMBL" id="KAK9046693.1"/>
    </source>
</evidence>
<dbReference type="Pfam" id="PF00076">
    <property type="entry name" value="RRM_1"/>
    <property type="match status" value="1"/>
</dbReference>
<organism evidence="8 9">
    <name type="scientific">Hibiscus sabdariffa</name>
    <name type="common">roselle</name>
    <dbReference type="NCBI Taxonomy" id="183260"/>
    <lineage>
        <taxon>Eukaryota</taxon>
        <taxon>Viridiplantae</taxon>
        <taxon>Streptophyta</taxon>
        <taxon>Embryophyta</taxon>
        <taxon>Tracheophyta</taxon>
        <taxon>Spermatophyta</taxon>
        <taxon>Magnoliopsida</taxon>
        <taxon>eudicotyledons</taxon>
        <taxon>Gunneridae</taxon>
        <taxon>Pentapetalae</taxon>
        <taxon>rosids</taxon>
        <taxon>malvids</taxon>
        <taxon>Malvales</taxon>
        <taxon>Malvaceae</taxon>
        <taxon>Malvoideae</taxon>
        <taxon>Hibiscus</taxon>
    </lineage>
</organism>
<keyword evidence="4" id="KW-0508">mRNA splicing</keyword>
<evidence type="ECO:0000256" key="4">
    <source>
        <dbReference type="ARBA" id="ARBA00023187"/>
    </source>
</evidence>
<dbReference type="Proteomes" id="UP001396334">
    <property type="component" value="Unassembled WGS sequence"/>
</dbReference>
<sequence>MVFGSKQAGSTRFRSKRDGVSIFVNNVSKRIHPAALKESFQSYGKVVDVFIAYNHIKRRCSPTTFAFVRFNRFEDARVAIAKANGRRMDGFYSSTSKFLLRIGQCTHQAWINEM</sequence>
<evidence type="ECO:0000259" key="7">
    <source>
        <dbReference type="PROSITE" id="PS50102"/>
    </source>
</evidence>
<evidence type="ECO:0000256" key="2">
    <source>
        <dbReference type="ARBA" id="ARBA00022664"/>
    </source>
</evidence>
<dbReference type="InterPro" id="IPR035979">
    <property type="entry name" value="RBD_domain_sf"/>
</dbReference>
<protein>
    <recommendedName>
        <fullName evidence="7">RRM domain-containing protein</fullName>
    </recommendedName>
</protein>
<keyword evidence="9" id="KW-1185">Reference proteome</keyword>
<keyword evidence="2" id="KW-0507">mRNA processing</keyword>
<gene>
    <name evidence="8" type="ORF">V6N11_052574</name>
</gene>
<dbReference type="PANTHER" id="PTHR48028:SF4">
    <property type="entry name" value="SC35-LIKE SPLICING FACTOR"/>
    <property type="match status" value="1"/>
</dbReference>
<evidence type="ECO:0000256" key="1">
    <source>
        <dbReference type="ARBA" id="ARBA00004123"/>
    </source>
</evidence>
<dbReference type="PROSITE" id="PS50102">
    <property type="entry name" value="RRM"/>
    <property type="match status" value="1"/>
</dbReference>
<proteinExistence type="predicted"/>
<evidence type="ECO:0000256" key="3">
    <source>
        <dbReference type="ARBA" id="ARBA00022884"/>
    </source>
</evidence>
<evidence type="ECO:0000256" key="6">
    <source>
        <dbReference type="PROSITE-ProRule" id="PRU00176"/>
    </source>
</evidence>
<dbReference type="EMBL" id="JBBPBN010000001">
    <property type="protein sequence ID" value="KAK9046693.1"/>
    <property type="molecule type" value="Genomic_DNA"/>
</dbReference>
<dbReference type="InterPro" id="IPR000504">
    <property type="entry name" value="RRM_dom"/>
</dbReference>